<keyword evidence="2" id="KW-0813">Transport</keyword>
<keyword evidence="8 10" id="KW-0472">Membrane</keyword>
<evidence type="ECO:0000256" key="3">
    <source>
        <dbReference type="ARBA" id="ARBA00022692"/>
    </source>
</evidence>
<dbReference type="CDD" id="cd21675">
    <property type="entry name" value="SMP_TEX2"/>
    <property type="match status" value="1"/>
</dbReference>
<evidence type="ECO:0000313" key="12">
    <source>
        <dbReference type="EMBL" id="CAE2220371.1"/>
    </source>
</evidence>
<keyword evidence="6" id="KW-0445">Lipid transport</keyword>
<dbReference type="Gene3D" id="2.30.29.30">
    <property type="entry name" value="Pleckstrin-homology domain (PH domain)/Phosphotyrosine-binding domain (PTB)"/>
    <property type="match status" value="1"/>
</dbReference>
<dbReference type="GO" id="GO:0006869">
    <property type="term" value="P:lipid transport"/>
    <property type="evidence" value="ECO:0007669"/>
    <property type="project" value="UniProtKB-KW"/>
</dbReference>
<dbReference type="Pfam" id="PF26547">
    <property type="entry name" value="PDZD8_N"/>
    <property type="match status" value="1"/>
</dbReference>
<protein>
    <recommendedName>
        <fullName evidence="11">SMP-LTD domain-containing protein</fullName>
    </recommendedName>
</protein>
<evidence type="ECO:0000256" key="9">
    <source>
        <dbReference type="SAM" id="MobiDB-lite"/>
    </source>
</evidence>
<dbReference type="PANTHER" id="PTHR13466">
    <property type="entry name" value="TEX2 PROTEIN-RELATED"/>
    <property type="match status" value="1"/>
</dbReference>
<dbReference type="AlphaFoldDB" id="A0A7S4I703"/>
<dbReference type="PROSITE" id="PS51847">
    <property type="entry name" value="SMP"/>
    <property type="match status" value="1"/>
</dbReference>
<keyword evidence="5 10" id="KW-1133">Transmembrane helix</keyword>
<evidence type="ECO:0000256" key="2">
    <source>
        <dbReference type="ARBA" id="ARBA00022448"/>
    </source>
</evidence>
<evidence type="ECO:0000259" key="11">
    <source>
        <dbReference type="PROSITE" id="PS51847"/>
    </source>
</evidence>
<keyword evidence="3 10" id="KW-0812">Transmembrane</keyword>
<dbReference type="GO" id="GO:0005789">
    <property type="term" value="C:endoplasmic reticulum membrane"/>
    <property type="evidence" value="ECO:0007669"/>
    <property type="project" value="UniProtKB-SubCell"/>
</dbReference>
<reference evidence="12" key="1">
    <citation type="submission" date="2021-01" db="EMBL/GenBank/DDBJ databases">
        <authorList>
            <person name="Corre E."/>
            <person name="Pelletier E."/>
            <person name="Niang G."/>
            <person name="Scheremetjew M."/>
            <person name="Finn R."/>
            <person name="Kale V."/>
            <person name="Holt S."/>
            <person name="Cochrane G."/>
            <person name="Meng A."/>
            <person name="Brown T."/>
            <person name="Cohen L."/>
        </authorList>
    </citation>
    <scope>NUCLEOTIDE SEQUENCE</scope>
    <source>
        <strain evidence="12">DIVA3 518/3/11/1/6</strain>
    </source>
</reference>
<keyword evidence="7" id="KW-0446">Lipid-binding</keyword>
<accession>A0A7S4I703</accession>
<dbReference type="InterPro" id="IPR058801">
    <property type="entry name" value="PDZD8_N"/>
</dbReference>
<evidence type="ECO:0000256" key="10">
    <source>
        <dbReference type="SAM" id="Phobius"/>
    </source>
</evidence>
<sequence>MLVLVLTFIFGFTCGGIVLVLWVLFLLYRFLTHMEEKSSAAQDRKKKVEKHSQEAPSTRQLSCYVKLQTWTESSNGPNRLVPWTYAVLKENTIFVYSDSEKENLLHVILLDDCDVSVPNRNWASPQNAIVISHPEDYLLESTKKICIYYAIGRELEEWFWAVKTASELSIRSQEIAHELNSIRKHFSDLKGKLKPADGKETAAEAWANALLPRFWWNLFDNKSFKRFIVKRLGKRIAKITDFPKFIESMVLHSIDLGPSLPLVSNVSLSNLTSDGAVDVDMDLDYNGGFSMKILIKTSMSLPGTSLELPATAIINVNKLYGKLRLHVSPPPCERFWIGFHTLPDTDIQAETEIALLDNPTTALNMPKIATNIIKKLKADLTRVIVNKLKADIVGEKMVLPNMDDFPIPYFTHHEGEEDENYMSQVILSRETIRDEERKRRGSPAVLDISPAGVTILKKRIESDQIVPLLRSYASKDGVKRLTTTGVRTLQNSNIKENMEKGKQALIDSGMTNPKNWKDPLCSNLESMKGSVVDGLYQYGVKKAKKDMPPDFLPASTSKTPPMDKKLNLLQINRKKEKSNGEPSSPRSRTKQTKN</sequence>
<dbReference type="InterPro" id="IPR011993">
    <property type="entry name" value="PH-like_dom_sf"/>
</dbReference>
<dbReference type="GO" id="GO:0008289">
    <property type="term" value="F:lipid binding"/>
    <property type="evidence" value="ECO:0007669"/>
    <property type="project" value="UniProtKB-KW"/>
</dbReference>
<evidence type="ECO:0000256" key="6">
    <source>
        <dbReference type="ARBA" id="ARBA00023055"/>
    </source>
</evidence>
<feature type="domain" description="SMP-LTD" evidence="11">
    <location>
        <begin position="199"/>
        <end position="408"/>
    </location>
</feature>
<dbReference type="SUPFAM" id="SSF50729">
    <property type="entry name" value="PH domain-like"/>
    <property type="match status" value="1"/>
</dbReference>
<organism evidence="12">
    <name type="scientific">Vannella robusta</name>
    <dbReference type="NCBI Taxonomy" id="1487602"/>
    <lineage>
        <taxon>Eukaryota</taxon>
        <taxon>Amoebozoa</taxon>
        <taxon>Discosea</taxon>
        <taxon>Flabellinia</taxon>
        <taxon>Vannellidae</taxon>
        <taxon>Vannella</taxon>
    </lineage>
</organism>
<dbReference type="EMBL" id="HBKP01012612">
    <property type="protein sequence ID" value="CAE2220371.1"/>
    <property type="molecule type" value="Transcribed_RNA"/>
</dbReference>
<evidence type="ECO:0000256" key="8">
    <source>
        <dbReference type="ARBA" id="ARBA00023136"/>
    </source>
</evidence>
<keyword evidence="4" id="KW-0256">Endoplasmic reticulum</keyword>
<evidence type="ECO:0000256" key="1">
    <source>
        <dbReference type="ARBA" id="ARBA00004586"/>
    </source>
</evidence>
<name>A0A7S4I703_9EUKA</name>
<comment type="subcellular location">
    <subcellularLocation>
        <location evidence="1">Endoplasmic reticulum membrane</location>
    </subcellularLocation>
</comment>
<evidence type="ECO:0000256" key="7">
    <source>
        <dbReference type="ARBA" id="ARBA00023121"/>
    </source>
</evidence>
<dbReference type="PANTHER" id="PTHR13466:SF0">
    <property type="entry name" value="SMP-LTD DOMAIN-CONTAINING PROTEIN"/>
    <property type="match status" value="1"/>
</dbReference>
<evidence type="ECO:0000256" key="5">
    <source>
        <dbReference type="ARBA" id="ARBA00022989"/>
    </source>
</evidence>
<evidence type="ECO:0000256" key="4">
    <source>
        <dbReference type="ARBA" id="ARBA00022824"/>
    </source>
</evidence>
<feature type="transmembrane region" description="Helical" evidence="10">
    <location>
        <begin position="6"/>
        <end position="28"/>
    </location>
</feature>
<dbReference type="InterPro" id="IPR031468">
    <property type="entry name" value="SMP_LBD"/>
</dbReference>
<feature type="region of interest" description="Disordered" evidence="9">
    <location>
        <begin position="545"/>
        <end position="594"/>
    </location>
</feature>
<gene>
    <name evidence="12" type="ORF">VSP0166_LOCUS8869</name>
</gene>
<proteinExistence type="predicted"/>